<dbReference type="EMBL" id="JBHUPA010000002">
    <property type="protein sequence ID" value="MFD2961344.1"/>
    <property type="molecule type" value="Genomic_DNA"/>
</dbReference>
<sequence length="269" mass="30815">MKTLGIVQFHQKKFELLDLGNTLYKTHLGNIPRSFTCVVGGFSGNGKTEYCVRLAKFLCGFGKVGWFSFEQRHGFDLQLATRRNKMEEQNGLFIPIDPISNLPQGKTYLEDICEYLDKRNSPLSVFIDSIDYTGWKKEDYLFLKERYDGKKILIFICHTDQAGNPRKTIAKDIIFDGGMFILVSKYIATPIKNRFGGFDSYVIWEEKARELNPAFFSKEFKKPVKVTAKKKDQQPQLFDNSNIENEGIEENIVNESKGVCANDLIESEG</sequence>
<dbReference type="SUPFAM" id="SSF52540">
    <property type="entry name" value="P-loop containing nucleoside triphosphate hydrolases"/>
    <property type="match status" value="1"/>
</dbReference>
<reference evidence="2" key="1">
    <citation type="journal article" date="2019" name="Int. J. Syst. Evol. Microbiol.">
        <title>The Global Catalogue of Microorganisms (GCM) 10K type strain sequencing project: providing services to taxonomists for standard genome sequencing and annotation.</title>
        <authorList>
            <consortium name="The Broad Institute Genomics Platform"/>
            <consortium name="The Broad Institute Genome Sequencing Center for Infectious Disease"/>
            <person name="Wu L."/>
            <person name="Ma J."/>
        </authorList>
    </citation>
    <scope>NUCLEOTIDE SEQUENCE [LARGE SCALE GENOMIC DNA]</scope>
    <source>
        <strain evidence="2">KCTC 23098</strain>
    </source>
</reference>
<comment type="caution">
    <text evidence="1">The sequence shown here is derived from an EMBL/GenBank/DDBJ whole genome shotgun (WGS) entry which is preliminary data.</text>
</comment>
<proteinExistence type="predicted"/>
<protein>
    <recommendedName>
        <fullName evidence="3">AAA domain-containing protein</fullName>
    </recommendedName>
</protein>
<evidence type="ECO:0000313" key="1">
    <source>
        <dbReference type="EMBL" id="MFD2961344.1"/>
    </source>
</evidence>
<gene>
    <name evidence="1" type="ORF">ACFS6J_06090</name>
</gene>
<accession>A0ABW6AYR9</accession>
<keyword evidence="2" id="KW-1185">Reference proteome</keyword>
<evidence type="ECO:0008006" key="3">
    <source>
        <dbReference type="Google" id="ProtNLM"/>
    </source>
</evidence>
<dbReference type="Gene3D" id="3.40.50.300">
    <property type="entry name" value="P-loop containing nucleotide triphosphate hydrolases"/>
    <property type="match status" value="1"/>
</dbReference>
<dbReference type="InterPro" id="IPR027417">
    <property type="entry name" value="P-loop_NTPase"/>
</dbReference>
<evidence type="ECO:0000313" key="2">
    <source>
        <dbReference type="Proteomes" id="UP001597560"/>
    </source>
</evidence>
<dbReference type="RefSeq" id="WP_377609476.1">
    <property type="nucleotide sequence ID" value="NZ_JBHUPA010000002.1"/>
</dbReference>
<organism evidence="1 2">
    <name type="scientific">Olivibacter jilunii</name>
    <dbReference type="NCBI Taxonomy" id="985016"/>
    <lineage>
        <taxon>Bacteria</taxon>
        <taxon>Pseudomonadati</taxon>
        <taxon>Bacteroidota</taxon>
        <taxon>Sphingobacteriia</taxon>
        <taxon>Sphingobacteriales</taxon>
        <taxon>Sphingobacteriaceae</taxon>
        <taxon>Olivibacter</taxon>
    </lineage>
</organism>
<name>A0ABW6AYR9_9SPHI</name>
<dbReference type="Proteomes" id="UP001597560">
    <property type="component" value="Unassembled WGS sequence"/>
</dbReference>